<dbReference type="EC" id="3.4.15.6" evidence="4"/>
<keyword evidence="8" id="KW-0720">Serine protease</keyword>
<evidence type="ECO:0000256" key="9">
    <source>
        <dbReference type="SAM" id="SignalP"/>
    </source>
</evidence>
<dbReference type="Proteomes" id="UP000566711">
    <property type="component" value="Unassembled WGS sequence"/>
</dbReference>
<evidence type="ECO:0000256" key="4">
    <source>
        <dbReference type="ARBA" id="ARBA00013115"/>
    </source>
</evidence>
<name>A0A7W2EIH2_9BURK</name>
<evidence type="ECO:0000256" key="7">
    <source>
        <dbReference type="ARBA" id="ARBA00022801"/>
    </source>
</evidence>
<dbReference type="GO" id="GO:0008241">
    <property type="term" value="F:peptidyl-dipeptidase activity"/>
    <property type="evidence" value="ECO:0007669"/>
    <property type="project" value="UniProtKB-EC"/>
</dbReference>
<dbReference type="EMBL" id="JACEZS010000011">
    <property type="protein sequence ID" value="MBA5606541.1"/>
    <property type="molecule type" value="Genomic_DNA"/>
</dbReference>
<dbReference type="Pfam" id="PF03575">
    <property type="entry name" value="Peptidase_S51"/>
    <property type="match status" value="1"/>
</dbReference>
<dbReference type="GO" id="GO:0004180">
    <property type="term" value="F:carboxypeptidase activity"/>
    <property type="evidence" value="ECO:0007669"/>
    <property type="project" value="UniProtKB-KW"/>
</dbReference>
<proteinExistence type="inferred from homology"/>
<feature type="signal peptide" evidence="9">
    <location>
        <begin position="1"/>
        <end position="26"/>
    </location>
</feature>
<evidence type="ECO:0000256" key="3">
    <source>
        <dbReference type="ARBA" id="ARBA00006534"/>
    </source>
</evidence>
<evidence type="ECO:0000256" key="6">
    <source>
        <dbReference type="ARBA" id="ARBA00022670"/>
    </source>
</evidence>
<keyword evidence="11" id="KW-1185">Reference proteome</keyword>
<comment type="function">
    <text evidence="2">Exopeptidase that catalyzes the hydrolytic cleavage of multi-L-arginyl-poly-L-aspartic acid (cyanophycin; a water-insoluble reserve polymer) into aspartate-arginine dipeptides.</text>
</comment>
<sequence>MRVLKTLLAYLGSVVLLCCATGNLYADEAPAPKGSLVIIGGGLRGDNAEVWQRIVQLAGGPGARIAVFPSASAYPEQAGLSIIQRLDQYGADAFLVPVAVKLADSDFRKAADDAGLADAVRQAGGVFFAGGDQGRITRALLREDGQRSAILDAVWEVYRRGGVIAGTSAGAAIMSSTMFYEPKTVLATLKQGVTEGREIAPGLGFIGDDVFVDQHLLVRGRFARMIPAMLKKGYQIGLGVDENTAMVIDSRREVEIVGYTGALLIDLSRATTDEAAAEFNVKNVVISYLDHGDKYNLATRRYTPAPDKAAGKLDPNRPFSKMPVFSGDILGSNAVVQLMEKLIDNSQEEALGLALSPPGEASPDLGFEFKFTKTADSVGYQSSMAEAYSIYNLRLDIRPIHLQLPLYQYK</sequence>
<dbReference type="Gene3D" id="3.40.50.880">
    <property type="match status" value="1"/>
</dbReference>
<dbReference type="InterPro" id="IPR011811">
    <property type="entry name" value="Peptidase_S51_cyanophycinase"/>
</dbReference>
<dbReference type="InterPro" id="IPR005320">
    <property type="entry name" value="Peptidase_S51"/>
</dbReference>
<evidence type="ECO:0000313" key="10">
    <source>
        <dbReference type="EMBL" id="MBA5606541.1"/>
    </source>
</evidence>
<evidence type="ECO:0000313" key="11">
    <source>
        <dbReference type="Proteomes" id="UP000566711"/>
    </source>
</evidence>
<evidence type="ECO:0000256" key="8">
    <source>
        <dbReference type="ARBA" id="ARBA00022825"/>
    </source>
</evidence>
<dbReference type="NCBIfam" id="TIGR02069">
    <property type="entry name" value="cyanophycinase"/>
    <property type="match status" value="1"/>
</dbReference>
<dbReference type="GO" id="GO:0006508">
    <property type="term" value="P:proteolysis"/>
    <property type="evidence" value="ECO:0007669"/>
    <property type="project" value="UniProtKB-KW"/>
</dbReference>
<evidence type="ECO:0000256" key="2">
    <source>
        <dbReference type="ARBA" id="ARBA00002039"/>
    </source>
</evidence>
<feature type="chain" id="PRO_5031522203" description="Cyanophycinase" evidence="9">
    <location>
        <begin position="27"/>
        <end position="410"/>
    </location>
</feature>
<dbReference type="AlphaFoldDB" id="A0A7W2EIH2"/>
<evidence type="ECO:0000256" key="5">
    <source>
        <dbReference type="ARBA" id="ARBA00015719"/>
    </source>
</evidence>
<comment type="caution">
    <text evidence="10">The sequence shown here is derived from an EMBL/GenBank/DDBJ whole genome shotgun (WGS) entry which is preliminary data.</text>
</comment>
<protein>
    <recommendedName>
        <fullName evidence="5">Cyanophycinase</fullName>
        <ecNumber evidence="4">3.4.15.6</ecNumber>
    </recommendedName>
</protein>
<dbReference type="InterPro" id="IPR029062">
    <property type="entry name" value="Class_I_gatase-like"/>
</dbReference>
<keyword evidence="6" id="KW-0645">Protease</keyword>
<dbReference type="CDD" id="cd03145">
    <property type="entry name" value="GAT1_cyanophycinase"/>
    <property type="match status" value="1"/>
</dbReference>
<keyword evidence="10" id="KW-0121">Carboxypeptidase</keyword>
<keyword evidence="7 10" id="KW-0378">Hydrolase</keyword>
<dbReference type="PANTHER" id="PTHR36175">
    <property type="entry name" value="CYANOPHYCINASE"/>
    <property type="match status" value="1"/>
</dbReference>
<keyword evidence="9" id="KW-0732">Signal</keyword>
<dbReference type="PANTHER" id="PTHR36175:SF1">
    <property type="entry name" value="CYANOPHYCINASE"/>
    <property type="match status" value="1"/>
</dbReference>
<gene>
    <name evidence="10" type="ORF">H3H36_14380</name>
</gene>
<comment type="similarity">
    <text evidence="3">Belongs to the peptidase S51 family.</text>
</comment>
<evidence type="ECO:0000256" key="1">
    <source>
        <dbReference type="ARBA" id="ARBA00001092"/>
    </source>
</evidence>
<comment type="catalytic activity">
    <reaction evidence="1">
        <text>[L-4-(L-arginin-2-N-yl)aspartate](n) + H2O = [L-4-(L-arginin-2-N-yl)aspartate](n-1) + L-4-(L-arginin-2-N-yl)aspartate</text>
        <dbReference type="Rhea" id="RHEA:12845"/>
        <dbReference type="Rhea" id="RHEA-COMP:13728"/>
        <dbReference type="Rhea" id="RHEA-COMP:13734"/>
        <dbReference type="ChEBI" id="CHEBI:15377"/>
        <dbReference type="ChEBI" id="CHEBI:137986"/>
        <dbReference type="ChEBI" id="CHEBI:137991"/>
        <dbReference type="EC" id="3.4.15.6"/>
    </reaction>
</comment>
<dbReference type="SUPFAM" id="SSF52317">
    <property type="entry name" value="Class I glutamine amidotransferase-like"/>
    <property type="match status" value="1"/>
</dbReference>
<accession>A0A7W2EIH2</accession>
<organism evidence="10 11">
    <name type="scientific">Rugamonas fusca</name>
    <dbReference type="NCBI Taxonomy" id="2758568"/>
    <lineage>
        <taxon>Bacteria</taxon>
        <taxon>Pseudomonadati</taxon>
        <taxon>Pseudomonadota</taxon>
        <taxon>Betaproteobacteria</taxon>
        <taxon>Burkholderiales</taxon>
        <taxon>Oxalobacteraceae</taxon>
        <taxon>Telluria group</taxon>
        <taxon>Rugamonas</taxon>
    </lineage>
</organism>
<dbReference type="GO" id="GO:0008236">
    <property type="term" value="F:serine-type peptidase activity"/>
    <property type="evidence" value="ECO:0007669"/>
    <property type="project" value="UniProtKB-KW"/>
</dbReference>
<dbReference type="RefSeq" id="WP_182218721.1">
    <property type="nucleotide sequence ID" value="NZ_JACEZS010000011.1"/>
</dbReference>
<reference evidence="10 11" key="1">
    <citation type="submission" date="2020-07" db="EMBL/GenBank/DDBJ databases">
        <title>Novel species isolated from subtropical streams in China.</title>
        <authorList>
            <person name="Lu H."/>
        </authorList>
    </citation>
    <scope>NUCLEOTIDE SEQUENCE [LARGE SCALE GENOMIC DNA]</scope>
    <source>
        <strain evidence="10 11">FT3S</strain>
    </source>
</reference>